<accession>A0A173U1T3</accession>
<dbReference type="InterPro" id="IPR007499">
    <property type="entry name" value="ERF_bacteria_virus"/>
</dbReference>
<dbReference type="Proteomes" id="UP000095598">
    <property type="component" value="Unassembled WGS sequence"/>
</dbReference>
<dbReference type="AlphaFoldDB" id="A0A173U1T3"/>
<evidence type="ECO:0000313" key="1">
    <source>
        <dbReference type="EMBL" id="CUN07458.1"/>
    </source>
</evidence>
<dbReference type="Pfam" id="PF04404">
    <property type="entry name" value="ERF"/>
    <property type="match status" value="1"/>
</dbReference>
<dbReference type="RefSeq" id="WP_055259285.1">
    <property type="nucleotide sequence ID" value="NZ_CYXT01000020.1"/>
</dbReference>
<protein>
    <submittedName>
        <fullName evidence="1">ERF superfamily</fullName>
    </submittedName>
</protein>
<organism evidence="1 2">
    <name type="scientific">Anaerostipes hadrus</name>
    <dbReference type="NCBI Taxonomy" id="649756"/>
    <lineage>
        <taxon>Bacteria</taxon>
        <taxon>Bacillati</taxon>
        <taxon>Bacillota</taxon>
        <taxon>Clostridia</taxon>
        <taxon>Lachnospirales</taxon>
        <taxon>Lachnospiraceae</taxon>
        <taxon>Anaerostipes</taxon>
    </lineage>
</organism>
<dbReference type="EMBL" id="CYXT01000020">
    <property type="protein sequence ID" value="CUN07458.1"/>
    <property type="molecule type" value="Genomic_DNA"/>
</dbReference>
<name>A0A173U1T3_ANAHA</name>
<gene>
    <name evidence="1" type="ORF">ERS852425_02450</name>
</gene>
<sequence>MGIHEKMMHIQTTLKAPKNLYNSFGNYKYRNAEGILEAVKPLLAENKMSMYITDDVQAVGDRVYVKATVKVWDTETGEWVETSALAREALNKKGMDDSQITGTASSYARKYALNGIFLLDDTKDADTDENQKERKARADKQTDDNNTEAIRAMKISKIKQDTLLSLCDEMAFDINKILASYHHKDISEITEGEYQYIVANKDKANVRKIWS</sequence>
<evidence type="ECO:0000313" key="2">
    <source>
        <dbReference type="Proteomes" id="UP000095598"/>
    </source>
</evidence>
<proteinExistence type="predicted"/>
<reference evidence="1 2" key="1">
    <citation type="submission" date="2015-09" db="EMBL/GenBank/DDBJ databases">
        <authorList>
            <consortium name="Pathogen Informatics"/>
        </authorList>
    </citation>
    <scope>NUCLEOTIDE SEQUENCE [LARGE SCALE GENOMIC DNA]</scope>
    <source>
        <strain evidence="1 2">2789STDY5608868</strain>
    </source>
</reference>